<dbReference type="STRING" id="1064592.G0VHW4"/>
<dbReference type="EC" id="5.6.2.4" evidence="14"/>
<dbReference type="GO" id="GO:0003677">
    <property type="term" value="F:DNA binding"/>
    <property type="evidence" value="ECO:0007669"/>
    <property type="project" value="UniProtKB-KW"/>
</dbReference>
<dbReference type="InterPro" id="IPR036390">
    <property type="entry name" value="WH_DNA-bd_sf"/>
</dbReference>
<dbReference type="SUPFAM" id="SSF46785">
    <property type="entry name" value="Winged helix' DNA-binding domain"/>
    <property type="match status" value="1"/>
</dbReference>
<dbReference type="Pfam" id="PF09382">
    <property type="entry name" value="RQC"/>
    <property type="match status" value="1"/>
</dbReference>
<evidence type="ECO:0000256" key="3">
    <source>
        <dbReference type="ARBA" id="ARBA00022741"/>
    </source>
</evidence>
<dbReference type="GO" id="GO:0016887">
    <property type="term" value="F:ATP hydrolysis activity"/>
    <property type="evidence" value="ECO:0007669"/>
    <property type="project" value="RHEA"/>
</dbReference>
<comment type="subcellular location">
    <subcellularLocation>
        <location evidence="1 14">Nucleus</location>
    </subcellularLocation>
</comment>
<evidence type="ECO:0000256" key="2">
    <source>
        <dbReference type="ARBA" id="ARBA00005446"/>
    </source>
</evidence>
<feature type="compositionally biased region" description="Acidic residues" evidence="15">
    <location>
        <begin position="253"/>
        <end position="274"/>
    </location>
</feature>
<dbReference type="SMART" id="SM00490">
    <property type="entry name" value="HELICc"/>
    <property type="match status" value="1"/>
</dbReference>
<comment type="catalytic activity">
    <reaction evidence="13 14">
        <text>ATP + H2O = ADP + phosphate + H(+)</text>
        <dbReference type="Rhea" id="RHEA:13065"/>
        <dbReference type="ChEBI" id="CHEBI:15377"/>
        <dbReference type="ChEBI" id="CHEBI:15378"/>
        <dbReference type="ChEBI" id="CHEBI:30616"/>
        <dbReference type="ChEBI" id="CHEBI:43474"/>
        <dbReference type="ChEBI" id="CHEBI:456216"/>
    </reaction>
</comment>
<dbReference type="GO" id="GO:0000724">
    <property type="term" value="P:double-strand break repair via homologous recombination"/>
    <property type="evidence" value="ECO:0007669"/>
    <property type="project" value="TreeGrafter"/>
</dbReference>
<dbReference type="GO" id="GO:0009378">
    <property type="term" value="F:four-way junction helicase activity"/>
    <property type="evidence" value="ECO:0007669"/>
    <property type="project" value="TreeGrafter"/>
</dbReference>
<evidence type="ECO:0000256" key="5">
    <source>
        <dbReference type="ARBA" id="ARBA00022801"/>
    </source>
</evidence>
<dbReference type="EMBL" id="HE576758">
    <property type="protein sequence ID" value="CCC70998.1"/>
    <property type="molecule type" value="Genomic_DNA"/>
</dbReference>
<evidence type="ECO:0000313" key="18">
    <source>
        <dbReference type="EMBL" id="CCC70998.1"/>
    </source>
</evidence>
<feature type="domain" description="Helicase ATP-binding" evidence="16">
    <location>
        <begin position="359"/>
        <end position="536"/>
    </location>
</feature>
<keyword evidence="19" id="KW-1185">Reference proteome</keyword>
<evidence type="ECO:0000256" key="6">
    <source>
        <dbReference type="ARBA" id="ARBA00022806"/>
    </source>
</evidence>
<dbReference type="InterPro" id="IPR001650">
    <property type="entry name" value="Helicase_C-like"/>
</dbReference>
<evidence type="ECO:0000259" key="17">
    <source>
        <dbReference type="PROSITE" id="PS51194"/>
    </source>
</evidence>
<dbReference type="Proteomes" id="UP000001640">
    <property type="component" value="Chromosome 7"/>
</dbReference>
<dbReference type="AlphaFoldDB" id="G0VHW4"/>
<reference evidence="18 19" key="1">
    <citation type="journal article" date="2011" name="Proc. Natl. Acad. Sci. U.S.A.">
        <title>Evolutionary erosion of yeast sex chromosomes by mating-type switching accidents.</title>
        <authorList>
            <person name="Gordon J.L."/>
            <person name="Armisen D."/>
            <person name="Proux-Wera E."/>
            <person name="Oheigeartaigh S.S."/>
            <person name="Byrne K.P."/>
            <person name="Wolfe K.H."/>
        </authorList>
    </citation>
    <scope>NUCLEOTIDE SEQUENCE [LARGE SCALE GENOMIC DNA]</scope>
    <source>
        <strain evidence="19">ATCC 76901 / BCRC 22586 / CBS 4309 / NBRC 1992 / NRRL Y-12630</strain>
    </source>
</reference>
<dbReference type="KEGG" id="ncs:NCAS_0G01110"/>
<dbReference type="Pfam" id="PF16124">
    <property type="entry name" value="RecQ_Zn_bind"/>
    <property type="match status" value="1"/>
</dbReference>
<evidence type="ECO:0000256" key="13">
    <source>
        <dbReference type="ARBA" id="ARBA00049360"/>
    </source>
</evidence>
<dbReference type="GO" id="GO:0000729">
    <property type="term" value="P:DNA double-strand break processing"/>
    <property type="evidence" value="ECO:0007669"/>
    <property type="project" value="UniProtKB-ARBA"/>
</dbReference>
<dbReference type="OrthoDB" id="10261556at2759"/>
<feature type="region of interest" description="Disordered" evidence="15">
    <location>
        <begin position="146"/>
        <end position="165"/>
    </location>
</feature>
<evidence type="ECO:0000256" key="15">
    <source>
        <dbReference type="SAM" id="MobiDB-lite"/>
    </source>
</evidence>
<dbReference type="GO" id="GO:0005737">
    <property type="term" value="C:cytoplasm"/>
    <property type="evidence" value="ECO:0007669"/>
    <property type="project" value="TreeGrafter"/>
</dbReference>
<keyword evidence="6 14" id="KW-0347">Helicase</keyword>
<keyword evidence="8" id="KW-0238">DNA-binding</keyword>
<dbReference type="FunFam" id="3.40.50.300:FF:000296">
    <property type="entry name" value="ATP-dependent DNA helicase RecQ"/>
    <property type="match status" value="1"/>
</dbReference>
<dbReference type="FunFam" id="1.10.10.10:FF:000495">
    <property type="entry name" value="RecQ family helicase MusN"/>
    <property type="match status" value="1"/>
</dbReference>
<evidence type="ECO:0000256" key="7">
    <source>
        <dbReference type="ARBA" id="ARBA00022840"/>
    </source>
</evidence>
<dbReference type="PANTHER" id="PTHR13710:SF153">
    <property type="entry name" value="RECQ-LIKE DNA HELICASE BLM"/>
    <property type="match status" value="1"/>
</dbReference>
<dbReference type="InterPro" id="IPR011545">
    <property type="entry name" value="DEAD/DEAH_box_helicase_dom"/>
</dbReference>
<dbReference type="GO" id="GO:0005634">
    <property type="term" value="C:nucleus"/>
    <property type="evidence" value="ECO:0007669"/>
    <property type="project" value="UniProtKB-SubCell"/>
</dbReference>
<evidence type="ECO:0000256" key="11">
    <source>
        <dbReference type="ARBA" id="ARBA00023242"/>
    </source>
</evidence>
<keyword evidence="7 14" id="KW-0067">ATP-binding</keyword>
<gene>
    <name evidence="18" type="primary">NCAS0G01110</name>
    <name evidence="18" type="ordered locus">NCAS_0G01110</name>
</gene>
<dbReference type="PROSITE" id="PS51192">
    <property type="entry name" value="HELICASE_ATP_BIND_1"/>
    <property type="match status" value="1"/>
</dbReference>
<dbReference type="InterPro" id="IPR002464">
    <property type="entry name" value="DNA/RNA_helicase_DEAH_CS"/>
</dbReference>
<keyword evidence="10" id="KW-0413">Isomerase</keyword>
<keyword evidence="9" id="KW-0234">DNA repair</keyword>
<name>G0VHW4_NAUCA</name>
<reference key="2">
    <citation type="submission" date="2011-08" db="EMBL/GenBank/DDBJ databases">
        <title>Genome sequence of Naumovozyma castellii.</title>
        <authorList>
            <person name="Gordon J.L."/>
            <person name="Armisen D."/>
            <person name="Proux-Wera E."/>
            <person name="OhEigeartaigh S.S."/>
            <person name="Byrne K.P."/>
            <person name="Wolfe K.H."/>
        </authorList>
    </citation>
    <scope>NUCLEOTIDE SEQUENCE</scope>
    <source>
        <strain>Type strain:CBS 4309</strain>
    </source>
</reference>
<dbReference type="GeneID" id="96904664"/>
<dbReference type="InterPro" id="IPR032284">
    <property type="entry name" value="RecQ_Zn-bd"/>
</dbReference>
<dbReference type="InterPro" id="IPR014001">
    <property type="entry name" value="Helicase_ATP-bd"/>
</dbReference>
<evidence type="ECO:0000256" key="14">
    <source>
        <dbReference type="RuleBase" id="RU364117"/>
    </source>
</evidence>
<dbReference type="SUPFAM" id="SSF52540">
    <property type="entry name" value="P-loop containing nucleoside triphosphate hydrolases"/>
    <property type="match status" value="2"/>
</dbReference>
<dbReference type="eggNOG" id="KOG0351">
    <property type="taxonomic scope" value="Eukaryota"/>
</dbReference>
<dbReference type="GO" id="GO:0031573">
    <property type="term" value="P:mitotic intra-S DNA damage checkpoint signaling"/>
    <property type="evidence" value="ECO:0007669"/>
    <property type="project" value="UniProtKB-ARBA"/>
</dbReference>
<evidence type="ECO:0000256" key="8">
    <source>
        <dbReference type="ARBA" id="ARBA00023125"/>
    </source>
</evidence>
<feature type="compositionally biased region" description="Polar residues" evidence="15">
    <location>
        <begin position="224"/>
        <end position="251"/>
    </location>
</feature>
<feature type="region of interest" description="Disordered" evidence="15">
    <location>
        <begin position="197"/>
        <end position="278"/>
    </location>
</feature>
<dbReference type="Pfam" id="PF00271">
    <property type="entry name" value="Helicase_C"/>
    <property type="match status" value="1"/>
</dbReference>
<dbReference type="GO" id="GO:0006260">
    <property type="term" value="P:DNA replication"/>
    <property type="evidence" value="ECO:0007669"/>
    <property type="project" value="InterPro"/>
</dbReference>
<organism evidence="18 19">
    <name type="scientific">Naumovozyma castellii</name>
    <name type="common">Yeast</name>
    <name type="synonym">Saccharomyces castellii</name>
    <dbReference type="NCBI Taxonomy" id="27288"/>
    <lineage>
        <taxon>Eukaryota</taxon>
        <taxon>Fungi</taxon>
        <taxon>Dikarya</taxon>
        <taxon>Ascomycota</taxon>
        <taxon>Saccharomycotina</taxon>
        <taxon>Saccharomycetes</taxon>
        <taxon>Saccharomycetales</taxon>
        <taxon>Saccharomycetaceae</taxon>
        <taxon>Naumovozyma</taxon>
    </lineage>
</organism>
<dbReference type="SMART" id="SM00487">
    <property type="entry name" value="DEXDc"/>
    <property type="match status" value="1"/>
</dbReference>
<dbReference type="CDD" id="cd18794">
    <property type="entry name" value="SF2_C_RecQ"/>
    <property type="match status" value="1"/>
</dbReference>
<feature type="compositionally biased region" description="Basic residues" evidence="15">
    <location>
        <begin position="967"/>
        <end position="989"/>
    </location>
</feature>
<dbReference type="Gene3D" id="1.10.10.10">
    <property type="entry name" value="Winged helix-like DNA-binding domain superfamily/Winged helix DNA-binding domain"/>
    <property type="match status" value="1"/>
</dbReference>
<keyword evidence="4" id="KW-0227">DNA damage</keyword>
<dbReference type="PANTHER" id="PTHR13710">
    <property type="entry name" value="DNA HELICASE RECQ FAMILY MEMBER"/>
    <property type="match status" value="1"/>
</dbReference>
<dbReference type="RefSeq" id="XP_003677351.1">
    <property type="nucleotide sequence ID" value="XM_003677303.1"/>
</dbReference>
<feature type="compositionally biased region" description="Acidic residues" evidence="15">
    <location>
        <begin position="197"/>
        <end position="221"/>
    </location>
</feature>
<dbReference type="GO" id="GO:0005524">
    <property type="term" value="F:ATP binding"/>
    <property type="evidence" value="ECO:0007669"/>
    <property type="project" value="UniProtKB-KW"/>
</dbReference>
<evidence type="ECO:0000313" key="19">
    <source>
        <dbReference type="Proteomes" id="UP000001640"/>
    </source>
</evidence>
<dbReference type="InParanoid" id="G0VHW4"/>
<dbReference type="CDD" id="cd17920">
    <property type="entry name" value="DEXHc_RecQ"/>
    <property type="match status" value="1"/>
</dbReference>
<evidence type="ECO:0000256" key="10">
    <source>
        <dbReference type="ARBA" id="ARBA00023235"/>
    </source>
</evidence>
<protein>
    <recommendedName>
        <fullName evidence="14">ATP-dependent DNA helicase</fullName>
        <ecNumber evidence="14">5.6.2.4</ecNumber>
    </recommendedName>
</protein>
<feature type="region of interest" description="Disordered" evidence="15">
    <location>
        <begin position="964"/>
        <end position="989"/>
    </location>
</feature>
<evidence type="ECO:0000256" key="4">
    <source>
        <dbReference type="ARBA" id="ARBA00022763"/>
    </source>
</evidence>
<sequence length="989" mass="113539">MIKKPSHSLRKQHKWLRESNSIQSDRNLVLQVLTQDKENVSPPHPPPVASTNAFGIQEKLIEKLTRQTELLLERYNQYKVAKLERPDLDYSINKLSIEIETLKSKLKGTATIPDRGAEVSVPSLPTLPPPLSHSDSLIDHIIEHEQDINDPDEIDPFQYDMGGSMVSKPINERVQEKNESKTSSQEETDLEFFDTLDNEEVVEDSGADFEQEKEEEDEDLDIQVIQSSSPTKRTTNNGNRWDNEKINNLFQISDDDDDDIEVLNDDDNDSEDKFDDERENQTQLQMIEEFDQDLEIITERKLTDMREQGQRDIEEILDDDDLILSHSIQNNFPWTPEVDYRLHHTFKLPGFRPNQLEAINSTLSGKDVFVLMPTGGGKSLCYQLPAVVKSGRTKGTTIVISPLISLMQDQVAHLLDLNIKASMISSKGTTQQRKQTFNLFVKGLLDLIYISPEMISASKQCKRAIQTLYQQGKLARIVVDEAHCVSSWGHDFRPDYKQLNFFKNEYPNIPMMALTATANEHVRKDIIQNLQLRSPLFLKQSFNRINLFYEVRKKTKDCMVEIADAIKFQFTGQSGIIYCHSKNSCEQVSAYLQSKQIRSGFYHAGMDANERLMIQQDWQANKLQVICATVAFGMGIDKPDVRFVYHFTVPRTLEGYYQETGRAGRDGKPSYCITYYSFKDVRTIQKMIQRDKDLDRANKEKHFDKLQQVMSYCDNIHECRRKLVLSYFNEAFDPVACDKNCDNCRNNRDVITKDEDITEVTKNIIELVESVQSEQVTMIYCQDIFKGSRNAKIVQAGHDTISQHGAGKYLDKADMERIFFHLITLQVLQEYAVTNNSGYATNYLQRGPKAWNVLNGTMKVTMKFTSHAPNPVDNDSETRPSSRKGKKDDTTSEPAFITVLKEQRALGIGIPTSAVTYRKVINVQQTTATSSYNNDSRFTRFENPTETNDIINQIKSDHLAPVELPTKRKRSTYRKRSGKSRGRKNYRRS</sequence>
<feature type="domain" description="Helicase C-terminal" evidence="17">
    <location>
        <begin position="561"/>
        <end position="710"/>
    </location>
</feature>
<dbReference type="NCBIfam" id="TIGR00614">
    <property type="entry name" value="recQ_fam"/>
    <property type="match status" value="1"/>
</dbReference>
<keyword evidence="3 14" id="KW-0547">Nucleotide-binding</keyword>
<dbReference type="PROSITE" id="PS00690">
    <property type="entry name" value="DEAH_ATP_HELICASE"/>
    <property type="match status" value="1"/>
</dbReference>
<dbReference type="FunFam" id="3.40.50.300:FF:000340">
    <property type="entry name" value="Bloom syndrome, RecQ helicase"/>
    <property type="match status" value="1"/>
</dbReference>
<dbReference type="PROSITE" id="PS51194">
    <property type="entry name" value="HELICASE_CTER"/>
    <property type="match status" value="1"/>
</dbReference>
<dbReference type="SMART" id="SM00956">
    <property type="entry name" value="RQC"/>
    <property type="match status" value="1"/>
</dbReference>
<dbReference type="Gene3D" id="3.40.50.300">
    <property type="entry name" value="P-loop containing nucleotide triphosphate hydrolases"/>
    <property type="match status" value="2"/>
</dbReference>
<evidence type="ECO:0000256" key="9">
    <source>
        <dbReference type="ARBA" id="ARBA00023204"/>
    </source>
</evidence>
<proteinExistence type="inferred from homology"/>
<feature type="compositionally biased region" description="Basic and acidic residues" evidence="15">
    <location>
        <begin position="876"/>
        <end position="890"/>
    </location>
</feature>
<evidence type="ECO:0000256" key="12">
    <source>
        <dbReference type="ARBA" id="ARBA00034617"/>
    </source>
</evidence>
<keyword evidence="11 14" id="KW-0539">Nucleus</keyword>
<comment type="similarity">
    <text evidence="2 14">Belongs to the helicase family. RecQ subfamily.</text>
</comment>
<accession>G0VHW4</accession>
<dbReference type="GO" id="GO:0031422">
    <property type="term" value="C:RecQ family helicase-topoisomerase III complex"/>
    <property type="evidence" value="ECO:0007669"/>
    <property type="project" value="UniProtKB-ARBA"/>
</dbReference>
<dbReference type="InterPro" id="IPR018982">
    <property type="entry name" value="RQC_domain"/>
</dbReference>
<feature type="region of interest" description="Disordered" evidence="15">
    <location>
        <begin position="864"/>
        <end position="893"/>
    </location>
</feature>
<dbReference type="GO" id="GO:0043138">
    <property type="term" value="F:3'-5' DNA helicase activity"/>
    <property type="evidence" value="ECO:0007669"/>
    <property type="project" value="UniProtKB-EC"/>
</dbReference>
<dbReference type="Pfam" id="PF00270">
    <property type="entry name" value="DEAD"/>
    <property type="match status" value="1"/>
</dbReference>
<dbReference type="HOGENOM" id="CLU_012346_0_0_1"/>
<dbReference type="InterPro" id="IPR036388">
    <property type="entry name" value="WH-like_DNA-bd_sf"/>
</dbReference>
<evidence type="ECO:0000259" key="16">
    <source>
        <dbReference type="PROSITE" id="PS51192"/>
    </source>
</evidence>
<dbReference type="GO" id="GO:0006312">
    <property type="term" value="P:mitotic recombination"/>
    <property type="evidence" value="ECO:0007669"/>
    <property type="project" value="UniProtKB-ARBA"/>
</dbReference>
<comment type="catalytic activity">
    <reaction evidence="12 14">
        <text>Couples ATP hydrolysis with the unwinding of duplex DNA by translocating in the 3'-5' direction.</text>
        <dbReference type="EC" id="5.6.2.4"/>
    </reaction>
</comment>
<keyword evidence="5 14" id="KW-0378">Hydrolase</keyword>
<dbReference type="InterPro" id="IPR004589">
    <property type="entry name" value="DNA_helicase_ATP-dep_RecQ"/>
</dbReference>
<dbReference type="InterPro" id="IPR027417">
    <property type="entry name" value="P-loop_NTPase"/>
</dbReference>
<evidence type="ECO:0000256" key="1">
    <source>
        <dbReference type="ARBA" id="ARBA00004123"/>
    </source>
</evidence>